<dbReference type="EMBL" id="CAJHUB010000651">
    <property type="protein sequence ID" value="CAD7669079.1"/>
    <property type="molecule type" value="Genomic_DNA"/>
</dbReference>
<proteinExistence type="predicted"/>
<keyword evidence="1" id="KW-0733">Signal recognition particle</keyword>
<keyword evidence="4" id="KW-1185">Reference proteome</keyword>
<dbReference type="GO" id="GO:0005786">
    <property type="term" value="C:signal recognition particle, endoplasmic reticulum targeting"/>
    <property type="evidence" value="ECO:0007669"/>
    <property type="project" value="UniProtKB-KW"/>
</dbReference>
<dbReference type="Gene3D" id="3.30.720.10">
    <property type="entry name" value="Signal recognition particle alu RNA binding heterodimer, srp9/1"/>
    <property type="match status" value="1"/>
</dbReference>
<evidence type="ECO:0000256" key="1">
    <source>
        <dbReference type="ARBA" id="ARBA00023135"/>
    </source>
</evidence>
<dbReference type="GO" id="GO:0006614">
    <property type="term" value="P:SRP-dependent cotranslational protein targeting to membrane"/>
    <property type="evidence" value="ECO:0007669"/>
    <property type="project" value="InterPro"/>
</dbReference>
<accession>A0A811XUM5</accession>
<gene>
    <name evidence="3" type="ORF">NYPRO_LOCUS1873</name>
</gene>
<reference evidence="3" key="1">
    <citation type="submission" date="2020-12" db="EMBL/GenBank/DDBJ databases">
        <authorList>
            <consortium name="Molecular Ecology Group"/>
        </authorList>
    </citation>
    <scope>NUCLEOTIDE SEQUENCE</scope>
    <source>
        <strain evidence="3">TBG_1078</strain>
    </source>
</reference>
<comment type="caution">
    <text evidence="3">The sequence shown here is derived from an EMBL/GenBank/DDBJ whole genome shotgun (WGS) entry which is preliminary data.</text>
</comment>
<evidence type="ECO:0000256" key="2">
    <source>
        <dbReference type="ARBA" id="ARBA00045462"/>
    </source>
</evidence>
<evidence type="ECO:0000313" key="3">
    <source>
        <dbReference type="EMBL" id="CAD7669079.1"/>
    </source>
</evidence>
<name>A0A811XUM5_NYCPR</name>
<evidence type="ECO:0000313" key="4">
    <source>
        <dbReference type="Proteomes" id="UP000645828"/>
    </source>
</evidence>
<dbReference type="AlphaFoldDB" id="A0A811XUM5"/>
<organism evidence="3 4">
    <name type="scientific">Nyctereutes procyonoides</name>
    <name type="common">Raccoon dog</name>
    <name type="synonym">Canis procyonoides</name>
    <dbReference type="NCBI Taxonomy" id="34880"/>
    <lineage>
        <taxon>Eukaryota</taxon>
        <taxon>Metazoa</taxon>
        <taxon>Chordata</taxon>
        <taxon>Craniata</taxon>
        <taxon>Vertebrata</taxon>
        <taxon>Euteleostomi</taxon>
        <taxon>Mammalia</taxon>
        <taxon>Eutheria</taxon>
        <taxon>Laurasiatheria</taxon>
        <taxon>Carnivora</taxon>
        <taxon>Caniformia</taxon>
        <taxon>Canidae</taxon>
        <taxon>Nyctereutes</taxon>
    </lineage>
</organism>
<keyword evidence="1" id="KW-0687">Ribonucleoprotein</keyword>
<dbReference type="GO" id="GO:0008312">
    <property type="term" value="F:7S RNA binding"/>
    <property type="evidence" value="ECO:0007669"/>
    <property type="project" value="InterPro"/>
</dbReference>
<dbReference type="Proteomes" id="UP000645828">
    <property type="component" value="Unassembled WGS sequence"/>
</dbReference>
<protein>
    <submittedName>
        <fullName evidence="3">(raccoon dog) hypothetical protein</fullName>
    </submittedName>
</protein>
<dbReference type="InterPro" id="IPR009018">
    <property type="entry name" value="Signal_recog_particle_SRP9/14"/>
</dbReference>
<comment type="function">
    <text evidence="2">Component of the signal recognition particle (SRP) complex, a ribonucleoprotein complex that mediates the cotranslational targeting of secretory and membrane proteins to the endoplasmic reticulum (ER). SRP9 together with SRP14 and the Alu portion of the SRP RNA, constitutes the elongation arrest domain of SRP. The complex of SRP9 and SRP14 is required for SRP RNA binding.</text>
</comment>
<sequence length="69" mass="8063">MLQYQTREETSFLAKKLYLVSPMKIDQAQDTRKIEKFYSQQMRLMAAEGSHNVALEIDRMIGKDCLSYA</sequence>